<reference evidence="2 3" key="1">
    <citation type="submission" date="2018-05" db="EMBL/GenBank/DDBJ databases">
        <title>Genomic Encyclopedia of Type Strains, Phase IV (KMG-IV): sequencing the most valuable type-strain genomes for metagenomic binning, comparative biology and taxonomic classification.</title>
        <authorList>
            <person name="Goeker M."/>
        </authorList>
    </citation>
    <scope>NUCLEOTIDE SEQUENCE [LARGE SCALE GENOMIC DNA]</scope>
    <source>
        <strain evidence="2 3">DSM 44704</strain>
    </source>
</reference>
<dbReference type="InterPro" id="IPR013113">
    <property type="entry name" value="SIP_FAD-bd"/>
</dbReference>
<gene>
    <name evidence="2" type="ORF">DFR70_1021020</name>
</gene>
<feature type="domain" description="FAD-binding FR-type" evidence="1">
    <location>
        <begin position="34"/>
        <end position="155"/>
    </location>
</feature>
<dbReference type="GO" id="GO:0016491">
    <property type="term" value="F:oxidoreductase activity"/>
    <property type="evidence" value="ECO:0007669"/>
    <property type="project" value="InterPro"/>
</dbReference>
<organism evidence="2 3">
    <name type="scientific">Nocardia tenerifensis</name>
    <dbReference type="NCBI Taxonomy" id="228006"/>
    <lineage>
        <taxon>Bacteria</taxon>
        <taxon>Bacillati</taxon>
        <taxon>Actinomycetota</taxon>
        <taxon>Actinomycetes</taxon>
        <taxon>Mycobacteriales</taxon>
        <taxon>Nocardiaceae</taxon>
        <taxon>Nocardia</taxon>
    </lineage>
</organism>
<sequence length="288" mass="31292">MTKIGAAVNRAAYRERIAEVLGADAGGVKVPYPVGLRAATVRDARMIGAGLLRLTFAGPELDGFVTHAPTEHVRLIFPDADGTLRLPEQVDHSLKWPRPLPISREYTVRRYDPVAQELDIDFAVHPGGYAAEWAVAATPGTSVHIAGPPGGLIVPFTYDRYLLAGDITALPAIARWLEELPPDAAGWAFIEVVDATEEIDLVAPAGVEVRWLHRGAAAPGTSDLLERAVRAVPIPEGERVYAFIAAEAGVVRPLRRWVREVLRAEPGDADVTAYWKRGQADFDEDEDD</sequence>
<proteinExistence type="predicted"/>
<dbReference type="InterPro" id="IPR007037">
    <property type="entry name" value="SIP_rossman_dom"/>
</dbReference>
<dbReference type="SUPFAM" id="SSF63380">
    <property type="entry name" value="Riboflavin synthase domain-like"/>
    <property type="match status" value="1"/>
</dbReference>
<dbReference type="CDD" id="cd06193">
    <property type="entry name" value="siderophore_interacting"/>
    <property type="match status" value="1"/>
</dbReference>
<dbReference type="InterPro" id="IPR039261">
    <property type="entry name" value="FNR_nucleotide-bd"/>
</dbReference>
<evidence type="ECO:0000313" key="3">
    <source>
        <dbReference type="Proteomes" id="UP000247569"/>
    </source>
</evidence>
<comment type="caution">
    <text evidence="2">The sequence shown here is derived from an EMBL/GenBank/DDBJ whole genome shotgun (WGS) entry which is preliminary data.</text>
</comment>
<dbReference type="OrthoDB" id="9814826at2"/>
<protein>
    <submittedName>
        <fullName evidence="2">NADPH-dependent ferric siderophore reductase</fullName>
    </submittedName>
</protein>
<dbReference type="InterPro" id="IPR017938">
    <property type="entry name" value="Riboflavin_synthase-like_b-brl"/>
</dbReference>
<dbReference type="Gene3D" id="3.40.50.80">
    <property type="entry name" value="Nucleotide-binding domain of ferredoxin-NADP reductase (FNR) module"/>
    <property type="match status" value="1"/>
</dbReference>
<dbReference type="EMBL" id="QJKF01000002">
    <property type="protein sequence ID" value="PXX69331.1"/>
    <property type="molecule type" value="Genomic_DNA"/>
</dbReference>
<dbReference type="AlphaFoldDB" id="A0A318KX43"/>
<dbReference type="PROSITE" id="PS51384">
    <property type="entry name" value="FAD_FR"/>
    <property type="match status" value="1"/>
</dbReference>
<dbReference type="PANTHER" id="PTHR30157">
    <property type="entry name" value="FERRIC REDUCTASE, NADPH-DEPENDENT"/>
    <property type="match status" value="1"/>
</dbReference>
<accession>A0A318KX43</accession>
<dbReference type="Pfam" id="PF08021">
    <property type="entry name" value="FAD_binding_9"/>
    <property type="match status" value="1"/>
</dbReference>
<evidence type="ECO:0000259" key="1">
    <source>
        <dbReference type="PROSITE" id="PS51384"/>
    </source>
</evidence>
<dbReference type="InterPro" id="IPR017927">
    <property type="entry name" value="FAD-bd_FR_type"/>
</dbReference>
<dbReference type="InterPro" id="IPR039374">
    <property type="entry name" value="SIP_fam"/>
</dbReference>
<keyword evidence="3" id="KW-1185">Reference proteome</keyword>
<dbReference type="Gene3D" id="2.40.30.10">
    <property type="entry name" value="Translation factors"/>
    <property type="match status" value="1"/>
</dbReference>
<dbReference type="PANTHER" id="PTHR30157:SF0">
    <property type="entry name" value="NADPH-DEPENDENT FERRIC-CHELATE REDUCTASE"/>
    <property type="match status" value="1"/>
</dbReference>
<dbReference type="Proteomes" id="UP000247569">
    <property type="component" value="Unassembled WGS sequence"/>
</dbReference>
<name>A0A318KX43_9NOCA</name>
<evidence type="ECO:0000313" key="2">
    <source>
        <dbReference type="EMBL" id="PXX69331.1"/>
    </source>
</evidence>
<dbReference type="Pfam" id="PF04954">
    <property type="entry name" value="SIP"/>
    <property type="match status" value="1"/>
</dbReference>
<dbReference type="RefSeq" id="WP_040741256.1">
    <property type="nucleotide sequence ID" value="NZ_QJKF01000002.1"/>
</dbReference>